<feature type="region of interest" description="Disordered" evidence="1">
    <location>
        <begin position="138"/>
        <end position="165"/>
    </location>
</feature>
<organism evidence="2 3">
    <name type="scientific">Agreia pratensis</name>
    <dbReference type="NCBI Taxonomy" id="150121"/>
    <lineage>
        <taxon>Bacteria</taxon>
        <taxon>Bacillati</taxon>
        <taxon>Actinomycetota</taxon>
        <taxon>Actinomycetes</taxon>
        <taxon>Micrococcales</taxon>
        <taxon>Microbacteriaceae</taxon>
        <taxon>Agreia</taxon>
    </lineage>
</organism>
<dbReference type="Proteomes" id="UP000193244">
    <property type="component" value="Unassembled WGS sequence"/>
</dbReference>
<proteinExistence type="predicted"/>
<evidence type="ECO:0000256" key="1">
    <source>
        <dbReference type="SAM" id="MobiDB-lite"/>
    </source>
</evidence>
<reference evidence="3" key="1">
    <citation type="submission" date="2017-04" db="EMBL/GenBank/DDBJ databases">
        <authorList>
            <person name="Varghese N."/>
            <person name="Submissions S."/>
        </authorList>
    </citation>
    <scope>NUCLEOTIDE SEQUENCE [LARGE SCALE GENOMIC DNA]</scope>
    <source>
        <strain evidence="3">VKM Ac-2510</strain>
    </source>
</reference>
<feature type="region of interest" description="Disordered" evidence="1">
    <location>
        <begin position="1"/>
        <end position="101"/>
    </location>
</feature>
<feature type="compositionally biased region" description="Basic and acidic residues" evidence="1">
    <location>
        <begin position="30"/>
        <end position="44"/>
    </location>
</feature>
<dbReference type="AlphaFoldDB" id="A0A1X7J814"/>
<dbReference type="EMBL" id="FXAY01000002">
    <property type="protein sequence ID" value="SMG23878.1"/>
    <property type="molecule type" value="Genomic_DNA"/>
</dbReference>
<evidence type="ECO:0000313" key="3">
    <source>
        <dbReference type="Proteomes" id="UP000193244"/>
    </source>
</evidence>
<name>A0A1X7J814_9MICO</name>
<dbReference type="STRING" id="150121.SAMN06296010_1128"/>
<sequence length="298" mass="29657">MSTLQRLMKMASKALDASGQSKTSGSGSTDWRDLVRTAADKVTGDGRNASAQPGNTHPTPSRVQDAPVSDAPASRPHDVPVYGTPSGAPVQDAAGSAASTPEDRAAIARYDYLLKTAMPEQLEQVHRDAFARLTPAQRQQVESRLRDELPASEQPVSSSPDDLARSAVRGEAHKPGFLRGLFSKPAAAGAAGAAAGVGVGAVAGAGIGMAGGLLAAVAGGAVLSSVAGPLLEQASGMGIDFAALGGLEGGLEGLEGGLGDVASGAGEYASGIGEHLSGLGSNIEIPGLGDLGSLFGRD</sequence>
<evidence type="ECO:0000313" key="2">
    <source>
        <dbReference type="EMBL" id="SMG23878.1"/>
    </source>
</evidence>
<feature type="compositionally biased region" description="Polar residues" evidence="1">
    <location>
        <begin position="49"/>
        <end position="62"/>
    </location>
</feature>
<dbReference type="RefSeq" id="WP_085483912.1">
    <property type="nucleotide sequence ID" value="NZ_FXAY01000002.1"/>
</dbReference>
<evidence type="ECO:0008006" key="4">
    <source>
        <dbReference type="Google" id="ProtNLM"/>
    </source>
</evidence>
<feature type="compositionally biased region" description="Low complexity" evidence="1">
    <location>
        <begin position="18"/>
        <end position="29"/>
    </location>
</feature>
<gene>
    <name evidence="2" type="ORF">SAMN06296010_1128</name>
</gene>
<protein>
    <recommendedName>
        <fullName evidence="4">Cation-transporting ATPase</fullName>
    </recommendedName>
</protein>
<dbReference type="OrthoDB" id="5520269at2"/>
<keyword evidence="3" id="KW-1185">Reference proteome</keyword>
<accession>A0A1X7J814</accession>